<sequence>MVTYRRGGYVQHNDDAVERACEHCGWHGVADSYPALIRAYQAHLRREHPRAWVRS</sequence>
<reference evidence="1 2" key="1">
    <citation type="submission" date="2017-06" db="EMBL/GenBank/DDBJ databases">
        <authorList>
            <person name="Kim H.J."/>
            <person name="Triplett B.A."/>
        </authorList>
    </citation>
    <scope>NUCLEOTIDE SEQUENCE [LARGE SCALE GENOMIC DNA]</scope>
    <source>
        <strain evidence="1 2">DSM 8800</strain>
    </source>
</reference>
<keyword evidence="2" id="KW-1185">Reference proteome</keyword>
<accession>A0A238WZJ2</accession>
<dbReference type="AlphaFoldDB" id="A0A238WZJ2"/>
<evidence type="ECO:0000313" key="1">
    <source>
        <dbReference type="EMBL" id="SNR51828.1"/>
    </source>
</evidence>
<organism evidence="1 2">
    <name type="scientific">Halorubrum vacuolatum</name>
    <name type="common">Natronobacterium vacuolatum</name>
    <dbReference type="NCBI Taxonomy" id="63740"/>
    <lineage>
        <taxon>Archaea</taxon>
        <taxon>Methanobacteriati</taxon>
        <taxon>Methanobacteriota</taxon>
        <taxon>Stenosarchaea group</taxon>
        <taxon>Halobacteria</taxon>
        <taxon>Halobacteriales</taxon>
        <taxon>Haloferacaceae</taxon>
        <taxon>Halorubrum</taxon>
    </lineage>
</organism>
<gene>
    <name evidence="1" type="ORF">SAMN06264855_11182</name>
</gene>
<dbReference type="Proteomes" id="UP000198397">
    <property type="component" value="Unassembled WGS sequence"/>
</dbReference>
<proteinExistence type="predicted"/>
<name>A0A238WZJ2_HALVU</name>
<dbReference type="EMBL" id="FZNQ01000011">
    <property type="protein sequence ID" value="SNR51828.1"/>
    <property type="molecule type" value="Genomic_DNA"/>
</dbReference>
<evidence type="ECO:0000313" key="2">
    <source>
        <dbReference type="Proteomes" id="UP000198397"/>
    </source>
</evidence>
<protein>
    <submittedName>
        <fullName evidence="1">Uncharacterized protein</fullName>
    </submittedName>
</protein>